<dbReference type="InterPro" id="IPR036425">
    <property type="entry name" value="MoaB/Mog-like_dom_sf"/>
</dbReference>
<proteinExistence type="predicted"/>
<accession>A0ABR8PXT5</accession>
<gene>
    <name evidence="1" type="ORF">H9661_16545</name>
</gene>
<name>A0ABR8PXT5_9CLOT</name>
<organism evidence="1 2">
    <name type="scientific">Clostridium cibarium</name>
    <dbReference type="NCBI Taxonomy" id="2762247"/>
    <lineage>
        <taxon>Bacteria</taxon>
        <taxon>Bacillati</taxon>
        <taxon>Bacillota</taxon>
        <taxon>Clostridia</taxon>
        <taxon>Eubacteriales</taxon>
        <taxon>Clostridiaceae</taxon>
        <taxon>Clostridium</taxon>
    </lineage>
</organism>
<evidence type="ECO:0000313" key="1">
    <source>
        <dbReference type="EMBL" id="MBD7912963.1"/>
    </source>
</evidence>
<dbReference type="RefSeq" id="WP_143317402.1">
    <property type="nucleotide sequence ID" value="NZ_JACSRA010000032.1"/>
</dbReference>
<sequence>MYKACVIVISDKGYTGEEEDIMGKYLVDLLRKNKFDITAYTIVPEIKDIFKRFLIKCCDEYGVELVVTVNSNSLGREVDDGISIFDEGMTIFKERLDLINKKNLDLGVRGETLIVNVDNTEEIEIDIVKEAIKSIKE</sequence>
<protein>
    <submittedName>
        <fullName evidence="1">Uncharacterized protein</fullName>
    </submittedName>
</protein>
<reference evidence="1 2" key="1">
    <citation type="submission" date="2020-08" db="EMBL/GenBank/DDBJ databases">
        <title>A Genomic Blueprint of the Chicken Gut Microbiome.</title>
        <authorList>
            <person name="Gilroy R."/>
            <person name="Ravi A."/>
            <person name="Getino M."/>
            <person name="Pursley I."/>
            <person name="Horton D.L."/>
            <person name="Alikhan N.-F."/>
            <person name="Baker D."/>
            <person name="Gharbi K."/>
            <person name="Hall N."/>
            <person name="Watson M."/>
            <person name="Adriaenssens E.M."/>
            <person name="Foster-Nyarko E."/>
            <person name="Jarju S."/>
            <person name="Secka A."/>
            <person name="Antonio M."/>
            <person name="Oren A."/>
            <person name="Chaudhuri R."/>
            <person name="La Ragione R.M."/>
            <person name="Hildebrand F."/>
            <person name="Pallen M.J."/>
        </authorList>
    </citation>
    <scope>NUCLEOTIDE SEQUENCE [LARGE SCALE GENOMIC DNA]</scope>
    <source>
        <strain evidence="1 2">Sa3CVN1</strain>
    </source>
</reference>
<keyword evidence="2" id="KW-1185">Reference proteome</keyword>
<evidence type="ECO:0000313" key="2">
    <source>
        <dbReference type="Proteomes" id="UP000627781"/>
    </source>
</evidence>
<dbReference type="Proteomes" id="UP000627781">
    <property type="component" value="Unassembled WGS sequence"/>
</dbReference>
<dbReference type="EMBL" id="JACSRA010000032">
    <property type="protein sequence ID" value="MBD7912963.1"/>
    <property type="molecule type" value="Genomic_DNA"/>
</dbReference>
<comment type="caution">
    <text evidence="1">The sequence shown here is derived from an EMBL/GenBank/DDBJ whole genome shotgun (WGS) entry which is preliminary data.</text>
</comment>
<dbReference type="SUPFAM" id="SSF53218">
    <property type="entry name" value="Molybdenum cofactor biosynthesis proteins"/>
    <property type="match status" value="1"/>
</dbReference>
<dbReference type="Gene3D" id="3.40.980.10">
    <property type="entry name" value="MoaB/Mog-like domain"/>
    <property type="match status" value="1"/>
</dbReference>